<evidence type="ECO:0000313" key="3">
    <source>
        <dbReference type="Proteomes" id="UP001172708"/>
    </source>
</evidence>
<dbReference type="SUPFAM" id="SSF141868">
    <property type="entry name" value="EAL domain-like"/>
    <property type="match status" value="1"/>
</dbReference>
<reference evidence="2" key="1">
    <citation type="submission" date="2023-06" db="EMBL/GenBank/DDBJ databases">
        <title>Egi l300058.</title>
        <authorList>
            <person name="Gao L."/>
            <person name="Fang B.-Z."/>
            <person name="Li W.-J."/>
        </authorList>
    </citation>
    <scope>NUCLEOTIDE SEQUENCE</scope>
    <source>
        <strain evidence="2">EGI L300058</strain>
    </source>
</reference>
<dbReference type="RefSeq" id="WP_301142109.1">
    <property type="nucleotide sequence ID" value="NZ_JAUHQA010000001.1"/>
</dbReference>
<dbReference type="Proteomes" id="UP001172708">
    <property type="component" value="Unassembled WGS sequence"/>
</dbReference>
<evidence type="ECO:0000259" key="1">
    <source>
        <dbReference type="PROSITE" id="PS50883"/>
    </source>
</evidence>
<gene>
    <name evidence="2" type="ORF">QQX02_06960</name>
</gene>
<dbReference type="InterPro" id="IPR035919">
    <property type="entry name" value="EAL_sf"/>
</dbReference>
<name>A0ABT8GGV0_9MICO</name>
<dbReference type="InterPro" id="IPR001633">
    <property type="entry name" value="EAL_dom"/>
</dbReference>
<accession>A0ABT8GGV0</accession>
<dbReference type="PROSITE" id="PS50883">
    <property type="entry name" value="EAL"/>
    <property type="match status" value="1"/>
</dbReference>
<dbReference type="PANTHER" id="PTHR33121:SF15">
    <property type="entry name" value="BLUE LIGHT- AND TEMPERATURE-REGULATED ANTIREPRESSOR BLUF"/>
    <property type="match status" value="1"/>
</dbReference>
<protein>
    <submittedName>
        <fullName evidence="2">EAL domain-containing protein</fullName>
    </submittedName>
</protein>
<dbReference type="CDD" id="cd01948">
    <property type="entry name" value="EAL"/>
    <property type="match status" value="1"/>
</dbReference>
<evidence type="ECO:0000313" key="2">
    <source>
        <dbReference type="EMBL" id="MDN4480660.1"/>
    </source>
</evidence>
<organism evidence="2 3">
    <name type="scientific">Demequina muriae</name>
    <dbReference type="NCBI Taxonomy" id="3051664"/>
    <lineage>
        <taxon>Bacteria</taxon>
        <taxon>Bacillati</taxon>
        <taxon>Actinomycetota</taxon>
        <taxon>Actinomycetes</taxon>
        <taxon>Micrococcales</taxon>
        <taxon>Demequinaceae</taxon>
        <taxon>Demequina</taxon>
    </lineage>
</organism>
<dbReference type="InterPro" id="IPR050706">
    <property type="entry name" value="Cyclic-di-GMP_PDE-like"/>
</dbReference>
<comment type="caution">
    <text evidence="2">The sequence shown here is derived from an EMBL/GenBank/DDBJ whole genome shotgun (WGS) entry which is preliminary data.</text>
</comment>
<keyword evidence="3" id="KW-1185">Reference proteome</keyword>
<dbReference type="Gene3D" id="3.20.20.450">
    <property type="entry name" value="EAL domain"/>
    <property type="match status" value="1"/>
</dbReference>
<dbReference type="PANTHER" id="PTHR33121">
    <property type="entry name" value="CYCLIC DI-GMP PHOSPHODIESTERASE PDEF"/>
    <property type="match status" value="1"/>
</dbReference>
<dbReference type="Pfam" id="PF00563">
    <property type="entry name" value="EAL"/>
    <property type="match status" value="1"/>
</dbReference>
<dbReference type="EMBL" id="JAUHQA010000001">
    <property type="protein sequence ID" value="MDN4480660.1"/>
    <property type="molecule type" value="Genomic_DNA"/>
</dbReference>
<feature type="domain" description="EAL" evidence="1">
    <location>
        <begin position="1"/>
        <end position="253"/>
    </location>
</feature>
<proteinExistence type="predicted"/>
<sequence>MHTPVRDHLLKCEQCRSGDPLPFEFTMAFQPIVDVQERQVAAYEALVRGVDGAGAASILDRVTDDNRYRFDQACRTKAIELAARLGIECRLSINFLPNAVYEPAACIRATLAAAERFDFPIERIVFEVTESEDMVDKGHLTTILRDYRDRGFITAIDDFGAGYAGLSLLVDFQPDVVKIDMGLLRGVDADPVRQVIVDGVIDICRNLQIDVVAEGIETYEEYSWFRSKGVRYMQGYLFAKPELEALPSIDWPD</sequence>
<dbReference type="SMART" id="SM00052">
    <property type="entry name" value="EAL"/>
    <property type="match status" value="1"/>
</dbReference>